<dbReference type="STRING" id="361077.A0A151ZE07"/>
<protein>
    <submittedName>
        <fullName evidence="3">Ubiquitin</fullName>
    </submittedName>
</protein>
<feature type="chain" id="PRO_5007593170" evidence="2">
    <location>
        <begin position="22"/>
        <end position="236"/>
    </location>
</feature>
<dbReference type="OMA" id="DIEFTMY"/>
<evidence type="ECO:0000313" key="4">
    <source>
        <dbReference type="Proteomes" id="UP000076078"/>
    </source>
</evidence>
<evidence type="ECO:0000256" key="2">
    <source>
        <dbReference type="SAM" id="SignalP"/>
    </source>
</evidence>
<dbReference type="Proteomes" id="UP000076078">
    <property type="component" value="Unassembled WGS sequence"/>
</dbReference>
<keyword evidence="1" id="KW-0472">Membrane</keyword>
<keyword evidence="1" id="KW-1133">Transmembrane helix</keyword>
<dbReference type="OrthoDB" id="1894652at2759"/>
<gene>
    <name evidence="3" type="ORF">DLAC_06965</name>
</gene>
<name>A0A151ZE07_TIELA</name>
<dbReference type="Pfam" id="PF21203">
    <property type="entry name" value="ECM10"/>
    <property type="match status" value="1"/>
</dbReference>
<comment type="caution">
    <text evidence="3">The sequence shown here is derived from an EMBL/GenBank/DDBJ whole genome shotgun (WGS) entry which is preliminary data.</text>
</comment>
<evidence type="ECO:0000256" key="1">
    <source>
        <dbReference type="SAM" id="Phobius"/>
    </source>
</evidence>
<proteinExistence type="predicted"/>
<accession>A0A151ZE07</accession>
<feature type="transmembrane region" description="Helical" evidence="1">
    <location>
        <begin position="204"/>
        <end position="221"/>
    </location>
</feature>
<organism evidence="3 4">
    <name type="scientific">Tieghemostelium lacteum</name>
    <name type="common">Slime mold</name>
    <name type="synonym">Dictyostelium lacteum</name>
    <dbReference type="NCBI Taxonomy" id="361077"/>
    <lineage>
        <taxon>Eukaryota</taxon>
        <taxon>Amoebozoa</taxon>
        <taxon>Evosea</taxon>
        <taxon>Eumycetozoa</taxon>
        <taxon>Dictyostelia</taxon>
        <taxon>Dictyosteliales</taxon>
        <taxon>Raperosteliaceae</taxon>
        <taxon>Tieghemostelium</taxon>
    </lineage>
</organism>
<dbReference type="AlphaFoldDB" id="A0A151ZE07"/>
<dbReference type="InParanoid" id="A0A151ZE07"/>
<sequence length="236" mass="27406">MKATLKYIAFITLLIVNVYNAVPIQSLNVMKDVTYNMNFNEDKESCSIQFKPRFIPNSNQQSIISELDSNDYSKAFTIQCKSKLKEKEEYQKQQCTLKTTISSSIHEHVTTYSTLPKYIVNDTNLQYGYLKLNLDPKTLSVLSSNYQLLSQSKSNNEQLYVKIEFYEESYKPFMDTEKKPGTAAGMGLEEEEKKEESQSFLGKYWLYLVPLFLIVIINLIGPEPPQQQQQQQQQRK</sequence>
<feature type="signal peptide" evidence="2">
    <location>
        <begin position="1"/>
        <end position="21"/>
    </location>
</feature>
<keyword evidence="2" id="KW-0732">Signal</keyword>
<dbReference type="EMBL" id="LODT01000031">
    <property type="protein sequence ID" value="KYQ92124.1"/>
    <property type="molecule type" value="Genomic_DNA"/>
</dbReference>
<reference evidence="3 4" key="1">
    <citation type="submission" date="2015-12" db="EMBL/GenBank/DDBJ databases">
        <title>Dictyostelia acquired genes for synthesis and detection of signals that induce cell-type specialization by lateral gene transfer from prokaryotes.</title>
        <authorList>
            <person name="Gloeckner G."/>
            <person name="Schaap P."/>
        </authorList>
    </citation>
    <scope>NUCLEOTIDE SEQUENCE [LARGE SCALE GENOMIC DNA]</scope>
    <source>
        <strain evidence="3 4">TK</strain>
    </source>
</reference>
<dbReference type="FunCoup" id="A0A151ZE07">
    <property type="interactions" value="738"/>
</dbReference>
<keyword evidence="1" id="KW-0812">Transmembrane</keyword>
<evidence type="ECO:0000313" key="3">
    <source>
        <dbReference type="EMBL" id="KYQ92124.1"/>
    </source>
</evidence>
<keyword evidence="4" id="KW-1185">Reference proteome</keyword>